<name>A0AAD2FUS0_9STRA</name>
<dbReference type="Proteomes" id="UP001295423">
    <property type="component" value="Unassembled WGS sequence"/>
</dbReference>
<dbReference type="AlphaFoldDB" id="A0AAD2FUS0"/>
<evidence type="ECO:0000256" key="1">
    <source>
        <dbReference type="SAM" id="MobiDB-lite"/>
    </source>
</evidence>
<protein>
    <submittedName>
        <fullName evidence="3">Uncharacterized protein</fullName>
    </submittedName>
</protein>
<keyword evidence="2" id="KW-1133">Transmembrane helix</keyword>
<organism evidence="3 4">
    <name type="scientific">Cylindrotheca closterium</name>
    <dbReference type="NCBI Taxonomy" id="2856"/>
    <lineage>
        <taxon>Eukaryota</taxon>
        <taxon>Sar</taxon>
        <taxon>Stramenopiles</taxon>
        <taxon>Ochrophyta</taxon>
        <taxon>Bacillariophyta</taxon>
        <taxon>Bacillariophyceae</taxon>
        <taxon>Bacillariophycidae</taxon>
        <taxon>Bacillariales</taxon>
        <taxon>Bacillariaceae</taxon>
        <taxon>Cylindrotheca</taxon>
    </lineage>
</organism>
<feature type="region of interest" description="Disordered" evidence="1">
    <location>
        <begin position="53"/>
        <end position="107"/>
    </location>
</feature>
<feature type="compositionally biased region" description="Low complexity" evidence="1">
    <location>
        <begin position="84"/>
        <end position="102"/>
    </location>
</feature>
<keyword evidence="2" id="KW-0472">Membrane</keyword>
<reference evidence="3" key="1">
    <citation type="submission" date="2023-08" db="EMBL/GenBank/DDBJ databases">
        <authorList>
            <person name="Audoor S."/>
            <person name="Bilcke G."/>
        </authorList>
    </citation>
    <scope>NUCLEOTIDE SEQUENCE</scope>
</reference>
<feature type="transmembrane region" description="Helical" evidence="2">
    <location>
        <begin position="121"/>
        <end position="144"/>
    </location>
</feature>
<keyword evidence="4" id="KW-1185">Reference proteome</keyword>
<proteinExistence type="predicted"/>
<gene>
    <name evidence="3" type="ORF">CYCCA115_LOCUS14281</name>
</gene>
<keyword evidence="2" id="KW-0812">Transmembrane</keyword>
<accession>A0AAD2FUS0</accession>
<evidence type="ECO:0000256" key="2">
    <source>
        <dbReference type="SAM" id="Phobius"/>
    </source>
</evidence>
<dbReference type="EMBL" id="CAKOGP040001836">
    <property type="protein sequence ID" value="CAJ1953678.1"/>
    <property type="molecule type" value="Genomic_DNA"/>
</dbReference>
<sequence>MMDQPRSLRRKKNLPDLQYSSTVGRLFESTTSATSAAPIASVTSNSVVHFTSAPTASPTKTKSEMPSLAPTLVPGRTEDPTADPTNSPTIFPSTSPSTPPTTVQSMNSALSEEETAKQSKIIFLSTFLGVYVLLGGGMAIRWLWR</sequence>
<evidence type="ECO:0000313" key="4">
    <source>
        <dbReference type="Proteomes" id="UP001295423"/>
    </source>
</evidence>
<evidence type="ECO:0000313" key="3">
    <source>
        <dbReference type="EMBL" id="CAJ1953678.1"/>
    </source>
</evidence>
<comment type="caution">
    <text evidence="3">The sequence shown here is derived from an EMBL/GenBank/DDBJ whole genome shotgun (WGS) entry which is preliminary data.</text>
</comment>